<dbReference type="RefSeq" id="XP_013325700.1">
    <property type="nucleotide sequence ID" value="XM_013470246.1"/>
</dbReference>
<evidence type="ECO:0000313" key="2">
    <source>
        <dbReference type="EMBL" id="KKA19088.1"/>
    </source>
</evidence>
<organism evidence="2 3">
    <name type="scientific">Rasamsonia emersonii (strain ATCC 16479 / CBS 393.64 / IMI 116815)</name>
    <dbReference type="NCBI Taxonomy" id="1408163"/>
    <lineage>
        <taxon>Eukaryota</taxon>
        <taxon>Fungi</taxon>
        <taxon>Dikarya</taxon>
        <taxon>Ascomycota</taxon>
        <taxon>Pezizomycotina</taxon>
        <taxon>Eurotiomycetes</taxon>
        <taxon>Eurotiomycetidae</taxon>
        <taxon>Eurotiales</taxon>
        <taxon>Trichocomaceae</taxon>
        <taxon>Rasamsonia</taxon>
    </lineage>
</organism>
<sequence>MSLFKDETYSVRSIHMQVHLVPSSPAGSNPSLNPNKLRSFVRWTCPRVAWLVRMDRGFGSGLVGNMKKKRKYFLWKILVMYFILPFDLINNMDYAIKIFNPPACHPDDPFFPV</sequence>
<dbReference type="GeneID" id="25319218"/>
<dbReference type="AlphaFoldDB" id="A0A0F4YN61"/>
<accession>A0A0F4YN61</accession>
<keyword evidence="1" id="KW-0472">Membrane</keyword>
<evidence type="ECO:0000256" key="1">
    <source>
        <dbReference type="SAM" id="Phobius"/>
    </source>
</evidence>
<keyword evidence="1" id="KW-1133">Transmembrane helix</keyword>
<evidence type="ECO:0000313" key="3">
    <source>
        <dbReference type="Proteomes" id="UP000053958"/>
    </source>
</evidence>
<reference evidence="2 3" key="1">
    <citation type="submission" date="2015-04" db="EMBL/GenBank/DDBJ databases">
        <authorList>
            <person name="Heijne W.H."/>
            <person name="Fedorova N.D."/>
            <person name="Nierman W.C."/>
            <person name="Vollebregt A.W."/>
            <person name="Zhao Z."/>
            <person name="Wu L."/>
            <person name="Kumar M."/>
            <person name="Stam H."/>
            <person name="van den Berg M.A."/>
            <person name="Pel H.J."/>
        </authorList>
    </citation>
    <scope>NUCLEOTIDE SEQUENCE [LARGE SCALE GENOMIC DNA]</scope>
    <source>
        <strain evidence="2 3">CBS 393.64</strain>
    </source>
</reference>
<name>A0A0F4YN61_RASE3</name>
<dbReference type="EMBL" id="LASV01000383">
    <property type="protein sequence ID" value="KKA19088.1"/>
    <property type="molecule type" value="Genomic_DNA"/>
</dbReference>
<feature type="transmembrane region" description="Helical" evidence="1">
    <location>
        <begin position="72"/>
        <end position="89"/>
    </location>
</feature>
<gene>
    <name evidence="2" type="ORF">T310_6941</name>
</gene>
<dbReference type="Proteomes" id="UP000053958">
    <property type="component" value="Unassembled WGS sequence"/>
</dbReference>
<protein>
    <submittedName>
        <fullName evidence="2">Uncharacterized protein</fullName>
    </submittedName>
</protein>
<comment type="caution">
    <text evidence="2">The sequence shown here is derived from an EMBL/GenBank/DDBJ whole genome shotgun (WGS) entry which is preliminary data.</text>
</comment>
<proteinExistence type="predicted"/>
<keyword evidence="1" id="KW-0812">Transmembrane</keyword>
<keyword evidence="3" id="KW-1185">Reference proteome</keyword>